<organism evidence="1">
    <name type="scientific">Candidatus Caldatribacterium saccharofermentans</name>
    <dbReference type="NCBI Taxonomy" id="1454753"/>
    <lineage>
        <taxon>Bacteria</taxon>
        <taxon>Pseudomonadati</taxon>
        <taxon>Atribacterota</taxon>
        <taxon>Atribacteria</taxon>
        <taxon>Atribacterales</taxon>
        <taxon>Candidatus Caldatribacteriaceae</taxon>
        <taxon>Candidatus Caldatribacterium</taxon>
    </lineage>
</organism>
<proteinExistence type="predicted"/>
<dbReference type="EMBL" id="DTIY01000099">
    <property type="protein sequence ID" value="HGY40470.1"/>
    <property type="molecule type" value="Genomic_DNA"/>
</dbReference>
<protein>
    <submittedName>
        <fullName evidence="1">Uncharacterized protein</fullName>
    </submittedName>
</protein>
<comment type="caution">
    <text evidence="1">The sequence shown here is derived from an EMBL/GenBank/DDBJ whole genome shotgun (WGS) entry which is preliminary data.</text>
</comment>
<dbReference type="AlphaFoldDB" id="A0A7V4TIH8"/>
<gene>
    <name evidence="1" type="ORF">ENW11_11810</name>
</gene>
<sequence>MCILGVLIAWGGGEAFAEKRLVLLSPADSGYFFSFLEVFLRRSLPDYQITTVTAEKEIPQVEGAVVVGFPEDLKVLKRSRKKLLAIVLGEDGELSIPVLGRVTFSFDGVAKVLRKELFAGERGAFLFVGRERSPFLPLLGLLGEARFFGEAEKEHVVVVEQTLQARPFLRAKNERSFTLLVLEAATEMLFALQEEKVDALIDLKPSAVASCIVRILRRWEEEGERSECCTVSPLLVTRETIASADAYEVVRRCLSCH</sequence>
<name>A0A7V4TIH8_9BACT</name>
<accession>A0A7V4TIH8</accession>
<reference evidence="1" key="1">
    <citation type="journal article" date="2020" name="mSystems">
        <title>Genome- and Community-Level Interaction Insights into Carbon Utilization and Element Cycling Functions of Hydrothermarchaeota in Hydrothermal Sediment.</title>
        <authorList>
            <person name="Zhou Z."/>
            <person name="Liu Y."/>
            <person name="Xu W."/>
            <person name="Pan J."/>
            <person name="Luo Z.H."/>
            <person name="Li M."/>
        </authorList>
    </citation>
    <scope>NUCLEOTIDE SEQUENCE [LARGE SCALE GENOMIC DNA]</scope>
    <source>
        <strain evidence="1">SpSt-82</strain>
    </source>
</reference>
<evidence type="ECO:0000313" key="1">
    <source>
        <dbReference type="EMBL" id="HGY40470.1"/>
    </source>
</evidence>